<gene>
    <name evidence="2" type="ORF">DCC81_03615</name>
</gene>
<dbReference type="EMBL" id="QCYK01000001">
    <property type="protein sequence ID" value="PUZ28581.1"/>
    <property type="molecule type" value="Genomic_DNA"/>
</dbReference>
<comment type="caution">
    <text evidence="2">The sequence shown here is derived from an EMBL/GenBank/DDBJ whole genome shotgun (WGS) entry which is preliminary data.</text>
</comment>
<dbReference type="RefSeq" id="WP_108685220.1">
    <property type="nucleotide sequence ID" value="NZ_QCYK01000001.1"/>
</dbReference>
<evidence type="ECO:0000313" key="3">
    <source>
        <dbReference type="Proteomes" id="UP000244450"/>
    </source>
</evidence>
<dbReference type="AlphaFoldDB" id="A0A2T7BLT4"/>
<accession>A0A2T7BLT4</accession>
<sequence>MDTPTKPVNRVHDDLAAWDKLEQHFTKRYGPQAFSDRETQKVKADIFRHIIRKHAGKPKNDMERAELKMLRAHHRAMNRRLYPNPWVRLARNTVSLGTNIVVTGAKQLFKLLKFIINPTAANGKQTTLPAQTAPAQVPATSQSQTAGQQQSRGAAIKNRPQQRSTQSQTTGQKQRSGQTTTKQNGQKQQPSTQKQTAQQGRTTAKVRKLPPRQMVPASASKGMRRS</sequence>
<feature type="region of interest" description="Disordered" evidence="1">
    <location>
        <begin position="124"/>
        <end position="226"/>
    </location>
</feature>
<reference evidence="2 3" key="1">
    <citation type="submission" date="2018-04" db="EMBL/GenBank/DDBJ databases">
        <title>Chitinophaga fuyangensis sp. nov., isolated from soil in a chemical factory.</title>
        <authorList>
            <person name="Chen K."/>
        </authorList>
    </citation>
    <scope>NUCLEOTIDE SEQUENCE [LARGE SCALE GENOMIC DNA]</scope>
    <source>
        <strain evidence="2 3">LY-1</strain>
    </source>
</reference>
<dbReference type="OrthoDB" id="6372253at2"/>
<evidence type="ECO:0000256" key="1">
    <source>
        <dbReference type="SAM" id="MobiDB-lite"/>
    </source>
</evidence>
<dbReference type="Proteomes" id="UP000244450">
    <property type="component" value="Unassembled WGS sequence"/>
</dbReference>
<protein>
    <submittedName>
        <fullName evidence="2">Uncharacterized protein</fullName>
    </submittedName>
</protein>
<proteinExistence type="predicted"/>
<evidence type="ECO:0000313" key="2">
    <source>
        <dbReference type="EMBL" id="PUZ28581.1"/>
    </source>
</evidence>
<keyword evidence="3" id="KW-1185">Reference proteome</keyword>
<feature type="compositionally biased region" description="Low complexity" evidence="1">
    <location>
        <begin position="125"/>
        <end position="199"/>
    </location>
</feature>
<organism evidence="2 3">
    <name type="scientific">Chitinophaga parva</name>
    <dbReference type="NCBI Taxonomy" id="2169414"/>
    <lineage>
        <taxon>Bacteria</taxon>
        <taxon>Pseudomonadati</taxon>
        <taxon>Bacteroidota</taxon>
        <taxon>Chitinophagia</taxon>
        <taxon>Chitinophagales</taxon>
        <taxon>Chitinophagaceae</taxon>
        <taxon>Chitinophaga</taxon>
    </lineage>
</organism>
<name>A0A2T7BLT4_9BACT</name>